<dbReference type="PANTHER" id="PTHR42756">
    <property type="entry name" value="TRANSCRIPTIONAL REGULATOR, MARR"/>
    <property type="match status" value="1"/>
</dbReference>
<dbReference type="EMBL" id="JAHBCL010000037">
    <property type="protein sequence ID" value="MBS7528333.1"/>
    <property type="molecule type" value="Genomic_DNA"/>
</dbReference>
<dbReference type="PRINTS" id="PR00598">
    <property type="entry name" value="HTHMARR"/>
</dbReference>
<dbReference type="SMART" id="SM00347">
    <property type="entry name" value="HTH_MARR"/>
    <property type="match status" value="1"/>
</dbReference>
<evidence type="ECO:0000256" key="2">
    <source>
        <dbReference type="ARBA" id="ARBA00023125"/>
    </source>
</evidence>
<evidence type="ECO:0000256" key="1">
    <source>
        <dbReference type="ARBA" id="ARBA00023015"/>
    </source>
</evidence>
<protein>
    <submittedName>
        <fullName evidence="5">MarR family transcriptional regulator</fullName>
    </submittedName>
</protein>
<evidence type="ECO:0000256" key="3">
    <source>
        <dbReference type="ARBA" id="ARBA00023163"/>
    </source>
</evidence>
<evidence type="ECO:0000313" key="6">
    <source>
        <dbReference type="Proteomes" id="UP000746471"/>
    </source>
</evidence>
<dbReference type="SUPFAM" id="SSF46785">
    <property type="entry name" value="Winged helix' DNA-binding domain"/>
    <property type="match status" value="1"/>
</dbReference>
<comment type="caution">
    <text evidence="5">The sequence shown here is derived from an EMBL/GenBank/DDBJ whole genome shotgun (WGS) entry which is preliminary data.</text>
</comment>
<evidence type="ECO:0000259" key="4">
    <source>
        <dbReference type="PROSITE" id="PS50995"/>
    </source>
</evidence>
<dbReference type="Gene3D" id="1.10.10.10">
    <property type="entry name" value="Winged helix-like DNA-binding domain superfamily/Winged helix DNA-binding domain"/>
    <property type="match status" value="1"/>
</dbReference>
<proteinExistence type="predicted"/>
<dbReference type="PANTHER" id="PTHR42756:SF2">
    <property type="entry name" value="MARR FAMILY REGULATORY PROTEIN"/>
    <property type="match status" value="1"/>
</dbReference>
<dbReference type="Proteomes" id="UP000746471">
    <property type="component" value="Unassembled WGS sequence"/>
</dbReference>
<organism evidence="5 6">
    <name type="scientific">Fusibacter paucivorans</name>
    <dbReference type="NCBI Taxonomy" id="76009"/>
    <lineage>
        <taxon>Bacteria</taxon>
        <taxon>Bacillati</taxon>
        <taxon>Bacillota</taxon>
        <taxon>Clostridia</taxon>
        <taxon>Eubacteriales</taxon>
        <taxon>Eubacteriales Family XII. Incertae Sedis</taxon>
        <taxon>Fusibacter</taxon>
    </lineage>
</organism>
<dbReference type="RefSeq" id="WP_213238192.1">
    <property type="nucleotide sequence ID" value="NZ_JAHBCL010000037.1"/>
</dbReference>
<keyword evidence="1" id="KW-0805">Transcription regulation</keyword>
<dbReference type="InterPro" id="IPR036388">
    <property type="entry name" value="WH-like_DNA-bd_sf"/>
</dbReference>
<accession>A0ABS5PTB9</accession>
<keyword evidence="3" id="KW-0804">Transcription</keyword>
<evidence type="ECO:0000313" key="5">
    <source>
        <dbReference type="EMBL" id="MBS7528333.1"/>
    </source>
</evidence>
<dbReference type="InterPro" id="IPR000835">
    <property type="entry name" value="HTH_MarR-typ"/>
</dbReference>
<dbReference type="InterPro" id="IPR036390">
    <property type="entry name" value="WH_DNA-bd_sf"/>
</dbReference>
<dbReference type="PROSITE" id="PS50995">
    <property type="entry name" value="HTH_MARR_2"/>
    <property type="match status" value="1"/>
</dbReference>
<reference evidence="5 6" key="1">
    <citation type="submission" date="2021-05" db="EMBL/GenBank/DDBJ databases">
        <title>Fusibacter ferrireducens sp. nov., an anaerobic, sulfur- and Fe-reducing bacterium isolated from the mangrove sediment.</title>
        <authorList>
            <person name="Qiu D."/>
        </authorList>
    </citation>
    <scope>NUCLEOTIDE SEQUENCE [LARGE SCALE GENOMIC DNA]</scope>
    <source>
        <strain evidence="5 6">DSM 12116</strain>
    </source>
</reference>
<dbReference type="Pfam" id="PF01047">
    <property type="entry name" value="MarR"/>
    <property type="match status" value="1"/>
</dbReference>
<gene>
    <name evidence="5" type="ORF">KHM83_16710</name>
</gene>
<keyword evidence="6" id="KW-1185">Reference proteome</keyword>
<feature type="domain" description="HTH marR-type" evidence="4">
    <location>
        <begin position="2"/>
        <end position="134"/>
    </location>
</feature>
<keyword evidence="2" id="KW-0238">DNA-binding</keyword>
<sequence>MKESLGYYIATLSRYINLYINREARALGINVHQIRIMKILYEHEGINQEVLTELMKSDKIKISKRLDPLVQNGYIEKLKNTEDRRVRNLYVTAKGWEIKEAIFAIHKETTSVLSKGFTDDEQIIIRKLLDQMLDNIYQEVREEEQYHKH</sequence>
<name>A0ABS5PTB9_9FIRM</name>